<proteinExistence type="predicted"/>
<feature type="compositionally biased region" description="Basic and acidic residues" evidence="1">
    <location>
        <begin position="458"/>
        <end position="469"/>
    </location>
</feature>
<feature type="region of interest" description="Disordered" evidence="1">
    <location>
        <begin position="458"/>
        <end position="504"/>
    </location>
</feature>
<evidence type="ECO:0000256" key="2">
    <source>
        <dbReference type="SAM" id="SignalP"/>
    </source>
</evidence>
<feature type="region of interest" description="Disordered" evidence="1">
    <location>
        <begin position="334"/>
        <end position="374"/>
    </location>
</feature>
<sequence>MNKPNTMKNFFVRLSLLVFILTTSVNAQYTEVINSNRPGLSYSAFSVGRNVVQGELGLFYEKLKHSTQNTEQKQFGFDFAVRYGLLLEQLEIIWDGSFAFEKYINNAVIPSSTEKRNNFLRHTLGAKYLVYDPFKKNRDSINIRSWKANHGLKWKNLIPAVSVYAGAHFNFGDNPFAPNDPTVSPKVMVATQSHLLPRLVFVTNIMYDKITADDPVFRYVLTLTHTFYDLKHSMFIEHQGIKSDAYADGLFRGGAARLITKDFQVDAFLGINVKNTPSRIFGGIGASYRLDYHTDKVNDKRKRVDIKNVNPFDEEYNALDTLPKKERKRLRKQMRKEGFKTNDSIKNPFDLDETDEEENLTKAEKKQKRKQEIEERKQILDSLNQAFEEKREIQTQEILEREEETGGFFEDVDESKLSKKQLKELRKARKERAKQEERALKEEARRIKQEEKELLELQKEEEERLMREQEVEDQFFDDVKEDKPKKKKKKKKKKESEQDPIEEF</sequence>
<dbReference type="Proteomes" id="UP000831290">
    <property type="component" value="Chromosome"/>
</dbReference>
<accession>A0A9E7D1R2</accession>
<name>A0A9E7D1R2_9FLAO</name>
<feature type="chain" id="PRO_5038476953" evidence="2">
    <location>
        <begin position="28"/>
        <end position="504"/>
    </location>
</feature>
<keyword evidence="2" id="KW-0732">Signal</keyword>
<dbReference type="InterPro" id="IPR025737">
    <property type="entry name" value="FApF"/>
</dbReference>
<feature type="signal peptide" evidence="2">
    <location>
        <begin position="1"/>
        <end position="27"/>
    </location>
</feature>
<dbReference type="KEGG" id="fbm:MQE35_16775"/>
<evidence type="ECO:0000256" key="1">
    <source>
        <dbReference type="SAM" id="MobiDB-lite"/>
    </source>
</evidence>
<feature type="region of interest" description="Disordered" evidence="1">
    <location>
        <begin position="397"/>
        <end position="416"/>
    </location>
</feature>
<evidence type="ECO:0000313" key="3">
    <source>
        <dbReference type="EMBL" id="UOB17378.1"/>
    </source>
</evidence>
<feature type="compositionally biased region" description="Acidic residues" evidence="1">
    <location>
        <begin position="400"/>
        <end position="413"/>
    </location>
</feature>
<organism evidence="3 4">
    <name type="scientific">Abyssalbus ytuae</name>
    <dbReference type="NCBI Taxonomy" id="2926907"/>
    <lineage>
        <taxon>Bacteria</taxon>
        <taxon>Pseudomonadati</taxon>
        <taxon>Bacteroidota</taxon>
        <taxon>Flavobacteriia</taxon>
        <taxon>Flavobacteriales</taxon>
        <taxon>Flavobacteriaceae</taxon>
        <taxon>Abyssalbus</taxon>
    </lineage>
</organism>
<dbReference type="EMBL" id="CP094358">
    <property type="protein sequence ID" value="UOB17378.1"/>
    <property type="molecule type" value="Genomic_DNA"/>
</dbReference>
<protein>
    <submittedName>
        <fullName evidence="3">Transporter</fullName>
    </submittedName>
</protein>
<feature type="compositionally biased region" description="Basic and acidic residues" evidence="1">
    <location>
        <begin position="359"/>
        <end position="374"/>
    </location>
</feature>
<evidence type="ECO:0000313" key="4">
    <source>
        <dbReference type="Proteomes" id="UP000831290"/>
    </source>
</evidence>
<reference evidence="3" key="1">
    <citation type="submission" date="2022-03" db="EMBL/GenBank/DDBJ databases">
        <title>Description of Abyssus ytuae gen. nov., sp. nov., a novel member of the family Flavobacteriaceae isolated from the sediment of Mariana Trench.</title>
        <authorList>
            <person name="Zhang J."/>
            <person name="Xu X."/>
        </authorList>
    </citation>
    <scope>NUCLEOTIDE SEQUENCE</scope>
    <source>
        <strain evidence="3">MT3330</strain>
    </source>
</reference>
<keyword evidence="4" id="KW-1185">Reference proteome</keyword>
<dbReference type="RefSeq" id="WP_255842804.1">
    <property type="nucleotide sequence ID" value="NZ_CP094358.1"/>
</dbReference>
<dbReference type="Pfam" id="PF13557">
    <property type="entry name" value="Phenol_MetA_deg"/>
    <property type="match status" value="1"/>
</dbReference>
<dbReference type="AlphaFoldDB" id="A0A9E7D1R2"/>
<gene>
    <name evidence="3" type="ORF">MQE35_16775</name>
</gene>